<accession>A0ABU1S5G3</accession>
<name>A0ABU1S5G3_9FLAO</name>
<sequence>MKKYFRIIFILITILQVSSCSNDEGDKGDKGDDPIETPSNNNNPNNPTDTPTGNNGGNNSTETSIYGGVWVRLLGPSGDETDIAIGGIKGEAPDRVYMCEKKGSVGLYKGTISGDVIVWDSEHGLPNSQVKLVGNELELSYPSVSWSIPTMYAKGSWSGGCVPLEISVGTGTDNGQVLFWTETDLGVGSITVTCNGINKTMNQYYTSGSPSCGSTGAANFTLAPGDYSYTASGGTLLWSGTITVTAGGCLKTQLRSSDAGGATGAGQAMFWTQTDLGVGAITISCNGITKTINQYYSSGAPSCGAAGGANFDLDPGTYSYSASGGLLTWSGTITVTSGGCSKMELTSSGAEGGSTGTNTGQAMFWTASDFGVGSITVTCNGSSKTIDSYYSSGVPDCGATGGANFNLDPGTYSYSASGGSLKWSGNITVTNGGCFKMQLTH</sequence>
<evidence type="ECO:0000256" key="1">
    <source>
        <dbReference type="SAM" id="MobiDB-lite"/>
    </source>
</evidence>
<evidence type="ECO:0000313" key="2">
    <source>
        <dbReference type="EMBL" id="MDR6846284.1"/>
    </source>
</evidence>
<dbReference type="EMBL" id="JAVDTX010000007">
    <property type="protein sequence ID" value="MDR6846284.1"/>
    <property type="molecule type" value="Genomic_DNA"/>
</dbReference>
<evidence type="ECO:0000313" key="3">
    <source>
        <dbReference type="Proteomes" id="UP001261871"/>
    </source>
</evidence>
<feature type="compositionally biased region" description="Low complexity" evidence="1">
    <location>
        <begin position="37"/>
        <end position="61"/>
    </location>
</feature>
<organism evidence="2 3">
    <name type="scientific">Flavobacterium granuli</name>
    <dbReference type="NCBI Taxonomy" id="280093"/>
    <lineage>
        <taxon>Bacteria</taxon>
        <taxon>Pseudomonadati</taxon>
        <taxon>Bacteroidota</taxon>
        <taxon>Flavobacteriia</taxon>
        <taxon>Flavobacteriales</taxon>
        <taxon>Flavobacteriaceae</taxon>
        <taxon>Flavobacterium</taxon>
    </lineage>
</organism>
<keyword evidence="3" id="KW-1185">Reference proteome</keyword>
<dbReference type="Proteomes" id="UP001261871">
    <property type="component" value="Unassembled WGS sequence"/>
</dbReference>
<feature type="compositionally biased region" description="Basic and acidic residues" evidence="1">
    <location>
        <begin position="24"/>
        <end position="33"/>
    </location>
</feature>
<gene>
    <name evidence="2" type="ORF">J2W95_003000</name>
</gene>
<feature type="region of interest" description="Disordered" evidence="1">
    <location>
        <begin position="20"/>
        <end position="61"/>
    </location>
</feature>
<reference evidence="2 3" key="1">
    <citation type="submission" date="2023-07" db="EMBL/GenBank/DDBJ databases">
        <title>Sorghum-associated microbial communities from plants grown in Nebraska, USA.</title>
        <authorList>
            <person name="Schachtman D."/>
        </authorList>
    </citation>
    <scope>NUCLEOTIDE SEQUENCE [LARGE SCALE GENOMIC DNA]</scope>
    <source>
        <strain evidence="2 3">BE124</strain>
    </source>
</reference>
<protein>
    <recommendedName>
        <fullName evidence="4">Lipoprotein</fullName>
    </recommendedName>
</protein>
<evidence type="ECO:0008006" key="4">
    <source>
        <dbReference type="Google" id="ProtNLM"/>
    </source>
</evidence>
<proteinExistence type="predicted"/>
<comment type="caution">
    <text evidence="2">The sequence shown here is derived from an EMBL/GenBank/DDBJ whole genome shotgun (WGS) entry which is preliminary data.</text>
</comment>